<feature type="domain" description="RCC1-like" evidence="5">
    <location>
        <begin position="138"/>
        <end position="558"/>
    </location>
</feature>
<dbReference type="GO" id="GO:0005085">
    <property type="term" value="F:guanyl-nucleotide exchange factor activity"/>
    <property type="evidence" value="ECO:0007669"/>
    <property type="project" value="TreeGrafter"/>
</dbReference>
<protein>
    <submittedName>
        <fullName evidence="6">Regulator of chromosome condensation/beta-lactamase-inhibitor protein II</fullName>
    </submittedName>
</protein>
<feature type="repeat" description="RCC1" evidence="3">
    <location>
        <begin position="136"/>
        <end position="195"/>
    </location>
</feature>
<evidence type="ECO:0000313" key="7">
    <source>
        <dbReference type="Proteomes" id="UP000076863"/>
    </source>
</evidence>
<feature type="region of interest" description="Disordered" evidence="4">
    <location>
        <begin position="218"/>
        <end position="247"/>
    </location>
</feature>
<organism evidence="6 7">
    <name type="scientific">Beauveria brongniartii RCEF 3172</name>
    <dbReference type="NCBI Taxonomy" id="1081107"/>
    <lineage>
        <taxon>Eukaryota</taxon>
        <taxon>Fungi</taxon>
        <taxon>Dikarya</taxon>
        <taxon>Ascomycota</taxon>
        <taxon>Pezizomycotina</taxon>
        <taxon>Sordariomycetes</taxon>
        <taxon>Hypocreomycetidae</taxon>
        <taxon>Hypocreales</taxon>
        <taxon>Cordycipitaceae</taxon>
        <taxon>Beauveria</taxon>
        <taxon>Beauveria brongniartii</taxon>
    </lineage>
</organism>
<dbReference type="PROSITE" id="PS00626">
    <property type="entry name" value="RCC1_2"/>
    <property type="match status" value="4"/>
</dbReference>
<keyword evidence="2" id="KW-0677">Repeat</keyword>
<dbReference type="InterPro" id="IPR058923">
    <property type="entry name" value="RCC1-like_dom"/>
</dbReference>
<dbReference type="PROSITE" id="PS00625">
    <property type="entry name" value="RCC1_1"/>
    <property type="match status" value="1"/>
</dbReference>
<feature type="compositionally biased region" description="Low complexity" evidence="4">
    <location>
        <begin position="8"/>
        <end position="18"/>
    </location>
</feature>
<accession>A0A167K6F6</accession>
<dbReference type="Gene3D" id="2.130.10.30">
    <property type="entry name" value="Regulator of chromosome condensation 1/beta-lactamase-inhibitor protein II"/>
    <property type="match status" value="1"/>
</dbReference>
<gene>
    <name evidence="6" type="ORF">BBO_01229</name>
</gene>
<sequence>MHPKRSLAKTPKATKLAAQVRKKPSIKTSKKQAAATESKFELGQYAPHLATFLRATSTHYAFLLAETLTYTSDFPADSLPNVTTAIQLQSSKRKKAAEAGRERPLKRAKTVLGNTQPDSEAPRSPPPLNEAPTQPLSIFPFGNGENCELGLGPNTTEALTPCVNPYFDASSRTSSKPRVVQVACGGMHTVVLTSDNEIVTWGVNDNWALGRDTEWDGVYRDEDKDSSDEEEGELNPHESIPATIPSTNFPPGTKLVQVAAGDSCSFALTSHGLVYGWGTFRNASGDNEFGYNSQGKLIEKQKTPACIAGLTNIIQIACGANHALALDAKGSVWGWGAHEQNQLGRRLFGRHQEHLKPRLVEVCRGRAKYIATGEYHSFAIDHDDNVWGWGLNSFGEAGYAKEAGSDLTVMPYPMKIPGLSGKGVTVIDGGAHHSAAVTIDGECLVWGRMDGGQLGINFTAEQLENKDMIRYDERDKPRICLGPTVIPSIGEAIHVACGTDHTIFVSKDGTAYATGFGSSGQLGLGSYRDVDVARQVKRNYIKDTTITWAGAGGQFSIIAGPAKNK</sequence>
<feature type="repeat" description="RCC1" evidence="3">
    <location>
        <begin position="196"/>
        <end position="271"/>
    </location>
</feature>
<evidence type="ECO:0000313" key="6">
    <source>
        <dbReference type="EMBL" id="OAA51282.1"/>
    </source>
</evidence>
<feature type="compositionally biased region" description="Acidic residues" evidence="4">
    <location>
        <begin position="224"/>
        <end position="233"/>
    </location>
</feature>
<reference evidence="6 7" key="1">
    <citation type="journal article" date="2016" name="Genome Biol. Evol.">
        <title>Divergent and convergent evolution of fungal pathogenicity.</title>
        <authorList>
            <person name="Shang Y."/>
            <person name="Xiao G."/>
            <person name="Zheng P."/>
            <person name="Cen K."/>
            <person name="Zhan S."/>
            <person name="Wang C."/>
        </authorList>
    </citation>
    <scope>NUCLEOTIDE SEQUENCE [LARGE SCALE GENOMIC DNA]</scope>
    <source>
        <strain evidence="6 7">RCEF 3172</strain>
    </source>
</reference>
<evidence type="ECO:0000256" key="4">
    <source>
        <dbReference type="SAM" id="MobiDB-lite"/>
    </source>
</evidence>
<dbReference type="GO" id="GO:0005737">
    <property type="term" value="C:cytoplasm"/>
    <property type="evidence" value="ECO:0007669"/>
    <property type="project" value="TreeGrafter"/>
</dbReference>
<dbReference type="SUPFAM" id="SSF50985">
    <property type="entry name" value="RCC1/BLIP-II"/>
    <property type="match status" value="1"/>
</dbReference>
<evidence type="ECO:0000256" key="1">
    <source>
        <dbReference type="ARBA" id="ARBA00022658"/>
    </source>
</evidence>
<feature type="repeat" description="RCC1" evidence="3">
    <location>
        <begin position="384"/>
        <end position="440"/>
    </location>
</feature>
<comment type="caution">
    <text evidence="6">The sequence shown here is derived from an EMBL/GenBank/DDBJ whole genome shotgun (WGS) entry which is preliminary data.</text>
</comment>
<evidence type="ECO:0000259" key="5">
    <source>
        <dbReference type="Pfam" id="PF25390"/>
    </source>
</evidence>
<name>A0A167K6F6_9HYPO</name>
<keyword evidence="1" id="KW-0344">Guanine-nucleotide releasing factor</keyword>
<dbReference type="AlphaFoldDB" id="A0A167K6F6"/>
<dbReference type="Pfam" id="PF25390">
    <property type="entry name" value="WD40_RLD"/>
    <property type="match status" value="1"/>
</dbReference>
<proteinExistence type="predicted"/>
<evidence type="ECO:0000256" key="3">
    <source>
        <dbReference type="PROSITE-ProRule" id="PRU00235"/>
    </source>
</evidence>
<dbReference type="PANTHER" id="PTHR45982">
    <property type="entry name" value="REGULATOR OF CHROMOSOME CONDENSATION"/>
    <property type="match status" value="1"/>
</dbReference>
<feature type="compositionally biased region" description="Basic and acidic residues" evidence="4">
    <location>
        <begin position="96"/>
        <end position="105"/>
    </location>
</feature>
<dbReference type="PROSITE" id="PS50012">
    <property type="entry name" value="RCC1_3"/>
    <property type="match status" value="6"/>
</dbReference>
<dbReference type="InterPro" id="IPR000408">
    <property type="entry name" value="Reg_chr_condens"/>
</dbReference>
<feature type="repeat" description="RCC1" evidence="3">
    <location>
        <begin position="272"/>
        <end position="329"/>
    </location>
</feature>
<dbReference type="OrthoDB" id="61110at2759"/>
<dbReference type="EMBL" id="AZHA01000002">
    <property type="protein sequence ID" value="OAA51282.1"/>
    <property type="molecule type" value="Genomic_DNA"/>
</dbReference>
<dbReference type="InterPro" id="IPR009091">
    <property type="entry name" value="RCC1/BLIP-II"/>
</dbReference>
<dbReference type="PANTHER" id="PTHR45982:SF1">
    <property type="entry name" value="REGULATOR OF CHROMOSOME CONDENSATION"/>
    <property type="match status" value="1"/>
</dbReference>
<keyword evidence="7" id="KW-1185">Reference proteome</keyword>
<feature type="region of interest" description="Disordered" evidence="4">
    <location>
        <begin position="1"/>
        <end position="31"/>
    </location>
</feature>
<dbReference type="PRINTS" id="PR00633">
    <property type="entry name" value="RCCNDNSATION"/>
</dbReference>
<dbReference type="Proteomes" id="UP000076863">
    <property type="component" value="Unassembled WGS sequence"/>
</dbReference>
<feature type="repeat" description="RCC1" evidence="3">
    <location>
        <begin position="330"/>
        <end position="383"/>
    </location>
</feature>
<feature type="repeat" description="RCC1" evidence="3">
    <location>
        <begin position="441"/>
        <end position="508"/>
    </location>
</feature>
<dbReference type="InterPro" id="IPR051553">
    <property type="entry name" value="Ran_GTPase-activating"/>
</dbReference>
<evidence type="ECO:0000256" key="2">
    <source>
        <dbReference type="ARBA" id="ARBA00022737"/>
    </source>
</evidence>
<feature type="region of interest" description="Disordered" evidence="4">
    <location>
        <begin position="90"/>
        <end position="134"/>
    </location>
</feature>
<feature type="compositionally biased region" description="Basic residues" evidence="4">
    <location>
        <begin position="20"/>
        <end position="30"/>
    </location>
</feature>